<keyword evidence="5" id="KW-0805">Transcription regulation</keyword>
<evidence type="ECO:0000259" key="9">
    <source>
        <dbReference type="PROSITE" id="PS50045"/>
    </source>
</evidence>
<dbReference type="InterPro" id="IPR002197">
    <property type="entry name" value="HTH_Fis"/>
</dbReference>
<keyword evidence="1 8" id="KW-0597">Phosphoprotein</keyword>
<evidence type="ECO:0000256" key="1">
    <source>
        <dbReference type="ARBA" id="ARBA00022553"/>
    </source>
</evidence>
<dbReference type="Pfam" id="PF02954">
    <property type="entry name" value="HTH_8"/>
    <property type="match status" value="1"/>
</dbReference>
<dbReference type="SMART" id="SM00448">
    <property type="entry name" value="REC"/>
    <property type="match status" value="1"/>
</dbReference>
<dbReference type="FunFam" id="3.40.50.2300:FF:000018">
    <property type="entry name" value="DNA-binding transcriptional regulator NtrC"/>
    <property type="match status" value="1"/>
</dbReference>
<dbReference type="SMART" id="SM00382">
    <property type="entry name" value="AAA"/>
    <property type="match status" value="1"/>
</dbReference>
<keyword evidence="7" id="KW-0804">Transcription</keyword>
<organism evidence="11 12">
    <name type="scientific">Tichowtungia aerotolerans</name>
    <dbReference type="NCBI Taxonomy" id="2697043"/>
    <lineage>
        <taxon>Bacteria</taxon>
        <taxon>Pseudomonadati</taxon>
        <taxon>Kiritimatiellota</taxon>
        <taxon>Tichowtungiia</taxon>
        <taxon>Tichowtungiales</taxon>
        <taxon>Tichowtungiaceae</taxon>
        <taxon>Tichowtungia</taxon>
    </lineage>
</organism>
<dbReference type="GO" id="GO:0005524">
    <property type="term" value="F:ATP binding"/>
    <property type="evidence" value="ECO:0007669"/>
    <property type="project" value="UniProtKB-KW"/>
</dbReference>
<evidence type="ECO:0000256" key="3">
    <source>
        <dbReference type="ARBA" id="ARBA00022840"/>
    </source>
</evidence>
<evidence type="ECO:0000256" key="6">
    <source>
        <dbReference type="ARBA" id="ARBA00023125"/>
    </source>
</evidence>
<dbReference type="PROSITE" id="PS00676">
    <property type="entry name" value="SIGMA54_INTERACT_2"/>
    <property type="match status" value="1"/>
</dbReference>
<dbReference type="Proteomes" id="UP000464954">
    <property type="component" value="Chromosome"/>
</dbReference>
<dbReference type="AlphaFoldDB" id="A0A6P1M9X0"/>
<dbReference type="InterPro" id="IPR025944">
    <property type="entry name" value="Sigma_54_int_dom_CS"/>
</dbReference>
<dbReference type="InterPro" id="IPR001789">
    <property type="entry name" value="Sig_transdc_resp-reg_receiver"/>
</dbReference>
<keyword evidence="12" id="KW-1185">Reference proteome</keyword>
<evidence type="ECO:0000313" key="11">
    <source>
        <dbReference type="EMBL" id="QHI70842.1"/>
    </source>
</evidence>
<dbReference type="InterPro" id="IPR003593">
    <property type="entry name" value="AAA+_ATPase"/>
</dbReference>
<dbReference type="EMBL" id="CP047593">
    <property type="protein sequence ID" value="QHI70842.1"/>
    <property type="molecule type" value="Genomic_DNA"/>
</dbReference>
<reference evidence="11 12" key="1">
    <citation type="submission" date="2020-01" db="EMBL/GenBank/DDBJ databases">
        <title>Ponticoccus aerotolerans gen. nov., sp. nov., an anaerobic bacterium and proposal of Ponticoccusceae fam. nov., Ponticoccusles ord. nov. and Ponticoccuse classis nov. in the phylum Kiritimatiellaeota.</title>
        <authorList>
            <person name="Zhou L.Y."/>
            <person name="Du Z.J."/>
        </authorList>
    </citation>
    <scope>NUCLEOTIDE SEQUENCE [LARGE SCALE GENOMIC DNA]</scope>
    <source>
        <strain evidence="11 12">S-5007</strain>
    </source>
</reference>
<dbReference type="Gene3D" id="1.10.10.60">
    <property type="entry name" value="Homeodomain-like"/>
    <property type="match status" value="1"/>
</dbReference>
<evidence type="ECO:0000256" key="4">
    <source>
        <dbReference type="ARBA" id="ARBA00023012"/>
    </source>
</evidence>
<dbReference type="SUPFAM" id="SSF52540">
    <property type="entry name" value="P-loop containing nucleoside triphosphate hydrolases"/>
    <property type="match status" value="1"/>
</dbReference>
<dbReference type="InterPro" id="IPR027417">
    <property type="entry name" value="P-loop_NTPase"/>
</dbReference>
<dbReference type="Pfam" id="PF00072">
    <property type="entry name" value="Response_reg"/>
    <property type="match status" value="1"/>
</dbReference>
<dbReference type="InterPro" id="IPR009057">
    <property type="entry name" value="Homeodomain-like_sf"/>
</dbReference>
<dbReference type="SUPFAM" id="SSF52172">
    <property type="entry name" value="CheY-like"/>
    <property type="match status" value="1"/>
</dbReference>
<dbReference type="GO" id="GO:0000160">
    <property type="term" value="P:phosphorelay signal transduction system"/>
    <property type="evidence" value="ECO:0007669"/>
    <property type="project" value="UniProtKB-KW"/>
</dbReference>
<dbReference type="RefSeq" id="WP_160630014.1">
    <property type="nucleotide sequence ID" value="NZ_CP047593.1"/>
</dbReference>
<dbReference type="Pfam" id="PF00158">
    <property type="entry name" value="Sigma54_activat"/>
    <property type="match status" value="1"/>
</dbReference>
<dbReference type="CDD" id="cd00009">
    <property type="entry name" value="AAA"/>
    <property type="match status" value="1"/>
</dbReference>
<dbReference type="GO" id="GO:0006355">
    <property type="term" value="P:regulation of DNA-templated transcription"/>
    <property type="evidence" value="ECO:0007669"/>
    <property type="project" value="InterPro"/>
</dbReference>
<dbReference type="PROSITE" id="PS50110">
    <property type="entry name" value="RESPONSE_REGULATORY"/>
    <property type="match status" value="1"/>
</dbReference>
<dbReference type="PROSITE" id="PS00688">
    <property type="entry name" value="SIGMA54_INTERACT_3"/>
    <property type="match status" value="1"/>
</dbReference>
<dbReference type="Gene3D" id="1.10.8.60">
    <property type="match status" value="1"/>
</dbReference>
<keyword evidence="3" id="KW-0067">ATP-binding</keyword>
<protein>
    <submittedName>
        <fullName evidence="11">Response regulator</fullName>
    </submittedName>
</protein>
<dbReference type="FunFam" id="3.40.50.300:FF:000006">
    <property type="entry name" value="DNA-binding transcriptional regulator NtrC"/>
    <property type="match status" value="1"/>
</dbReference>
<feature type="modified residue" description="4-aspartylphosphate" evidence="8">
    <location>
        <position position="52"/>
    </location>
</feature>
<keyword evidence="2" id="KW-0547">Nucleotide-binding</keyword>
<evidence type="ECO:0000259" key="10">
    <source>
        <dbReference type="PROSITE" id="PS50110"/>
    </source>
</evidence>
<dbReference type="KEGG" id="taer:GT409_15795"/>
<evidence type="ECO:0000256" key="8">
    <source>
        <dbReference type="PROSITE-ProRule" id="PRU00169"/>
    </source>
</evidence>
<dbReference type="Gene3D" id="3.40.50.300">
    <property type="entry name" value="P-loop containing nucleotide triphosphate hydrolases"/>
    <property type="match status" value="1"/>
</dbReference>
<dbReference type="InterPro" id="IPR002078">
    <property type="entry name" value="Sigma_54_int"/>
</dbReference>
<dbReference type="Gene3D" id="3.40.50.2300">
    <property type="match status" value="1"/>
</dbReference>
<dbReference type="Pfam" id="PF25601">
    <property type="entry name" value="AAA_lid_14"/>
    <property type="match status" value="1"/>
</dbReference>
<gene>
    <name evidence="11" type="ORF">GT409_15795</name>
</gene>
<proteinExistence type="predicted"/>
<dbReference type="SUPFAM" id="SSF46689">
    <property type="entry name" value="Homeodomain-like"/>
    <property type="match status" value="1"/>
</dbReference>
<dbReference type="InterPro" id="IPR058031">
    <property type="entry name" value="AAA_lid_NorR"/>
</dbReference>
<keyword evidence="6" id="KW-0238">DNA-binding</keyword>
<sequence>MPRILIVDDEPTILNLLNKILTGQGYDTTPASNGEKALQLLESEAYDLMISDINMTPINGMELLRKASKSYPDMGVIMLTAYGTVGTAVEAMKEGAFDYITKPFKLDELVLTVQRALEYNNALTENKDLKARLEHREQLEGIVAESPGMRKVCDMIERVAPTSATVLVYGESGTGKELVARALHHYSPRKDETFMAINCAALPAQLMESEMFGHVKGAFTGATSTKAGLFETAHGGTLFLDEISSMPLEIQSKLLRVLQDKQVRKVGGSDHSEVDVRIIAASNEKLENLIEQGKFREDLYYRLSVISIDIPPLRKRPEDILPLVDHILRKELGTDTELPMLDHETQNILDNYNWPGNVRELENTIQHALAFVQDGTINKNTLPAKIVDTVEEGIRSGVITDRREMFKGKSLKAFLHEKEKEFLQKTIESMNGDKEKAAEELGISLATLYRKLPQNTKKPV</sequence>
<dbReference type="PROSITE" id="PS50045">
    <property type="entry name" value="SIGMA54_INTERACT_4"/>
    <property type="match status" value="1"/>
</dbReference>
<keyword evidence="4" id="KW-0902">Two-component regulatory system</keyword>
<evidence type="ECO:0000256" key="7">
    <source>
        <dbReference type="ARBA" id="ARBA00023163"/>
    </source>
</evidence>
<dbReference type="PROSITE" id="PS00675">
    <property type="entry name" value="SIGMA54_INTERACT_1"/>
    <property type="match status" value="1"/>
</dbReference>
<dbReference type="GO" id="GO:0043565">
    <property type="term" value="F:sequence-specific DNA binding"/>
    <property type="evidence" value="ECO:0007669"/>
    <property type="project" value="InterPro"/>
</dbReference>
<evidence type="ECO:0000313" key="12">
    <source>
        <dbReference type="Proteomes" id="UP000464954"/>
    </source>
</evidence>
<dbReference type="InterPro" id="IPR011006">
    <property type="entry name" value="CheY-like_superfamily"/>
</dbReference>
<evidence type="ECO:0000256" key="2">
    <source>
        <dbReference type="ARBA" id="ARBA00022741"/>
    </source>
</evidence>
<feature type="domain" description="Response regulatory" evidence="10">
    <location>
        <begin position="3"/>
        <end position="117"/>
    </location>
</feature>
<accession>A0A6P1M9X0</accession>
<evidence type="ECO:0000256" key="5">
    <source>
        <dbReference type="ARBA" id="ARBA00023015"/>
    </source>
</evidence>
<dbReference type="InterPro" id="IPR025943">
    <property type="entry name" value="Sigma_54_int_dom_ATP-bd_2"/>
</dbReference>
<dbReference type="PANTHER" id="PTHR32071">
    <property type="entry name" value="TRANSCRIPTIONAL REGULATORY PROTEIN"/>
    <property type="match status" value="1"/>
</dbReference>
<name>A0A6P1M9X0_9BACT</name>
<feature type="domain" description="Sigma-54 factor interaction" evidence="9">
    <location>
        <begin position="142"/>
        <end position="370"/>
    </location>
</feature>
<dbReference type="InterPro" id="IPR025662">
    <property type="entry name" value="Sigma_54_int_dom_ATP-bd_1"/>
</dbReference>